<name>A0A6B0UL25_IXORI</name>
<proteinExistence type="predicted"/>
<accession>A0A6B0UL25</accession>
<protein>
    <submittedName>
        <fullName evidence="1">Putative secreted protein</fullName>
    </submittedName>
</protein>
<organism evidence="1">
    <name type="scientific">Ixodes ricinus</name>
    <name type="common">Common tick</name>
    <name type="synonym">Acarus ricinus</name>
    <dbReference type="NCBI Taxonomy" id="34613"/>
    <lineage>
        <taxon>Eukaryota</taxon>
        <taxon>Metazoa</taxon>
        <taxon>Ecdysozoa</taxon>
        <taxon>Arthropoda</taxon>
        <taxon>Chelicerata</taxon>
        <taxon>Arachnida</taxon>
        <taxon>Acari</taxon>
        <taxon>Parasitiformes</taxon>
        <taxon>Ixodida</taxon>
        <taxon>Ixodoidea</taxon>
        <taxon>Ixodidae</taxon>
        <taxon>Ixodinae</taxon>
        <taxon>Ixodes</taxon>
    </lineage>
</organism>
<dbReference type="AlphaFoldDB" id="A0A6B0UL25"/>
<reference evidence="1" key="1">
    <citation type="submission" date="2019-12" db="EMBL/GenBank/DDBJ databases">
        <title>An insight into the sialome of adult female Ixodes ricinus ticks feeding for 6 days.</title>
        <authorList>
            <person name="Perner J."/>
            <person name="Ribeiro J.M.C."/>
        </authorList>
    </citation>
    <scope>NUCLEOTIDE SEQUENCE</scope>
    <source>
        <strain evidence="1">Semi-engorged</strain>
        <tissue evidence="1">Salivary glands</tissue>
    </source>
</reference>
<dbReference type="EMBL" id="GIFC01008292">
    <property type="protein sequence ID" value="MXU90375.1"/>
    <property type="molecule type" value="Transcribed_RNA"/>
</dbReference>
<evidence type="ECO:0000313" key="1">
    <source>
        <dbReference type="EMBL" id="MXU90375.1"/>
    </source>
</evidence>
<sequence length="114" mass="13037">MPAAPRTGSRRWSFVARACWCTLVLRRRVSSEEANEDSGRLVNATFLGGRSWAAILRADYIPFIPKLRLRWKLCPQWTSHTSLFRYVITLPLIPTCRGLGRVMKGRWLICSAGM</sequence>